<evidence type="ECO:0000256" key="6">
    <source>
        <dbReference type="SAM" id="Phobius"/>
    </source>
</evidence>
<evidence type="ECO:0000313" key="7">
    <source>
        <dbReference type="EMBL" id="KAF7348145.1"/>
    </source>
</evidence>
<evidence type="ECO:0000313" key="8">
    <source>
        <dbReference type="Proteomes" id="UP000623467"/>
    </source>
</evidence>
<dbReference type="Gene3D" id="6.10.110.10">
    <property type="match status" value="1"/>
</dbReference>
<comment type="similarity">
    <text evidence="2">Belongs to the IFI6/IFI27 family.</text>
</comment>
<reference evidence="7" key="1">
    <citation type="submission" date="2020-05" db="EMBL/GenBank/DDBJ databases">
        <title>Mycena genomes resolve the evolution of fungal bioluminescence.</title>
        <authorList>
            <person name="Tsai I.J."/>
        </authorList>
    </citation>
    <scope>NUCLEOTIDE SEQUENCE</scope>
    <source>
        <strain evidence="7">160909Yilan</strain>
    </source>
</reference>
<evidence type="ECO:0000256" key="2">
    <source>
        <dbReference type="ARBA" id="ARBA00007262"/>
    </source>
</evidence>
<keyword evidence="4 6" id="KW-1133">Transmembrane helix</keyword>
<dbReference type="AlphaFoldDB" id="A0A8H7CS29"/>
<evidence type="ECO:0000256" key="5">
    <source>
        <dbReference type="ARBA" id="ARBA00023136"/>
    </source>
</evidence>
<proteinExistence type="inferred from homology"/>
<feature type="transmembrane region" description="Helical" evidence="6">
    <location>
        <begin position="102"/>
        <end position="122"/>
    </location>
</feature>
<dbReference type="EMBL" id="JACAZH010000017">
    <property type="protein sequence ID" value="KAF7348145.1"/>
    <property type="molecule type" value="Genomic_DNA"/>
</dbReference>
<dbReference type="InterPro" id="IPR009311">
    <property type="entry name" value="IFI6/IFI27-like"/>
</dbReference>
<dbReference type="OrthoDB" id="440424at2759"/>
<keyword evidence="8" id="KW-1185">Reference proteome</keyword>
<sequence>MYLPNCLLNAQYSILHQVLHVEQVDGDDYYTIIARWISHTWAVLVAWLKDIFSAVVKWTHDTFPVFVAWLGNALSSAAQPIKDHPQTSVIVSGFIFLGPQVLLFPLLIIQAIFLFLLAIIGFRARGIVRGSLAANYQSLCYGGNTPASSLFAILQSIGMKYHALTLSNWVLAIIRLLAGLIFIYAVLGMIFWW</sequence>
<comment type="subcellular location">
    <subcellularLocation>
        <location evidence="1">Membrane</location>
        <topology evidence="1">Multi-pass membrane protein</topology>
    </subcellularLocation>
</comment>
<keyword evidence="3 6" id="KW-0812">Transmembrane</keyword>
<organism evidence="7 8">
    <name type="scientific">Mycena sanguinolenta</name>
    <dbReference type="NCBI Taxonomy" id="230812"/>
    <lineage>
        <taxon>Eukaryota</taxon>
        <taxon>Fungi</taxon>
        <taxon>Dikarya</taxon>
        <taxon>Basidiomycota</taxon>
        <taxon>Agaricomycotina</taxon>
        <taxon>Agaricomycetes</taxon>
        <taxon>Agaricomycetidae</taxon>
        <taxon>Agaricales</taxon>
        <taxon>Marasmiineae</taxon>
        <taxon>Mycenaceae</taxon>
        <taxon>Mycena</taxon>
    </lineage>
</organism>
<feature type="transmembrane region" description="Helical" evidence="6">
    <location>
        <begin position="169"/>
        <end position="192"/>
    </location>
</feature>
<gene>
    <name evidence="7" type="ORF">MSAN_01767400</name>
</gene>
<name>A0A8H7CS29_9AGAR</name>
<evidence type="ECO:0000256" key="3">
    <source>
        <dbReference type="ARBA" id="ARBA00022692"/>
    </source>
</evidence>
<dbReference type="GO" id="GO:0016020">
    <property type="term" value="C:membrane"/>
    <property type="evidence" value="ECO:0007669"/>
    <property type="project" value="UniProtKB-SubCell"/>
</dbReference>
<dbReference type="Proteomes" id="UP000623467">
    <property type="component" value="Unassembled WGS sequence"/>
</dbReference>
<dbReference type="Pfam" id="PF06140">
    <property type="entry name" value="Ifi-6-16"/>
    <property type="match status" value="1"/>
</dbReference>
<evidence type="ECO:0000256" key="1">
    <source>
        <dbReference type="ARBA" id="ARBA00004141"/>
    </source>
</evidence>
<keyword evidence="5 6" id="KW-0472">Membrane</keyword>
<comment type="caution">
    <text evidence="7">The sequence shown here is derived from an EMBL/GenBank/DDBJ whole genome shotgun (WGS) entry which is preliminary data.</text>
</comment>
<evidence type="ECO:0000256" key="4">
    <source>
        <dbReference type="ARBA" id="ARBA00022989"/>
    </source>
</evidence>
<dbReference type="InterPro" id="IPR038213">
    <property type="entry name" value="IFI6/IFI27-like_sf"/>
</dbReference>
<accession>A0A8H7CS29</accession>
<protein>
    <submittedName>
        <fullName evidence="7">Uncharacterized protein</fullName>
    </submittedName>
</protein>